<dbReference type="PANTHER" id="PTHR35895:SF1">
    <property type="entry name" value="LIPID-BINDING SERUM GLYCOPROTEIN C-TERMINAL DOMAIN-CONTAINING PROTEIN"/>
    <property type="match status" value="1"/>
</dbReference>
<protein>
    <submittedName>
        <fullName evidence="3">Uncharacterized protein</fullName>
    </submittedName>
</protein>
<keyword evidence="2" id="KW-0812">Transmembrane</keyword>
<keyword evidence="2" id="KW-1133">Transmembrane helix</keyword>
<evidence type="ECO:0000313" key="4">
    <source>
        <dbReference type="Proteomes" id="UP001446871"/>
    </source>
</evidence>
<evidence type="ECO:0000313" key="3">
    <source>
        <dbReference type="EMBL" id="KAK8082341.1"/>
    </source>
</evidence>
<keyword evidence="4" id="KW-1185">Reference proteome</keyword>
<dbReference type="InterPro" id="IPR046368">
    <property type="entry name" value="Tag1"/>
</dbReference>
<name>A0ABR1WIM2_9PEZI</name>
<comment type="caution">
    <text evidence="3">The sequence shown here is derived from an EMBL/GenBank/DDBJ whole genome shotgun (WGS) entry which is preliminary data.</text>
</comment>
<reference evidence="3 4" key="1">
    <citation type="submission" date="2023-01" db="EMBL/GenBank/DDBJ databases">
        <title>Analysis of 21 Apiospora genomes using comparative genomics revels a genus with tremendous synthesis potential of carbohydrate active enzymes and secondary metabolites.</title>
        <authorList>
            <person name="Sorensen T."/>
        </authorList>
    </citation>
    <scope>NUCLEOTIDE SEQUENCE [LARGE SCALE GENOMIC DNA]</scope>
    <source>
        <strain evidence="3 4">CBS 83171</strain>
    </source>
</reference>
<dbReference type="InterPro" id="IPR022185">
    <property type="entry name" value="DUF3712"/>
</dbReference>
<gene>
    <name evidence="3" type="ORF">PG996_001122</name>
</gene>
<accession>A0ABR1WIM2</accession>
<dbReference type="EMBL" id="JAQQWM010000001">
    <property type="protein sequence ID" value="KAK8082341.1"/>
    <property type="molecule type" value="Genomic_DNA"/>
</dbReference>
<dbReference type="PANTHER" id="PTHR35895">
    <property type="entry name" value="CHROMOSOME 16, WHOLE GENOME SHOTGUN SEQUENCE"/>
    <property type="match status" value="1"/>
</dbReference>
<feature type="transmembrane region" description="Helical" evidence="2">
    <location>
        <begin position="40"/>
        <end position="63"/>
    </location>
</feature>
<proteinExistence type="predicted"/>
<organism evidence="3 4">
    <name type="scientific">Apiospora saccharicola</name>
    <dbReference type="NCBI Taxonomy" id="335842"/>
    <lineage>
        <taxon>Eukaryota</taxon>
        <taxon>Fungi</taxon>
        <taxon>Dikarya</taxon>
        <taxon>Ascomycota</taxon>
        <taxon>Pezizomycotina</taxon>
        <taxon>Sordariomycetes</taxon>
        <taxon>Xylariomycetidae</taxon>
        <taxon>Amphisphaeriales</taxon>
        <taxon>Apiosporaceae</taxon>
        <taxon>Apiospora</taxon>
    </lineage>
</organism>
<feature type="region of interest" description="Disordered" evidence="1">
    <location>
        <begin position="1"/>
        <end position="31"/>
    </location>
</feature>
<evidence type="ECO:0000256" key="2">
    <source>
        <dbReference type="SAM" id="Phobius"/>
    </source>
</evidence>
<evidence type="ECO:0000256" key="1">
    <source>
        <dbReference type="SAM" id="MobiDB-lite"/>
    </source>
</evidence>
<keyword evidence="2" id="KW-0472">Membrane</keyword>
<feature type="compositionally biased region" description="Basic and acidic residues" evidence="1">
    <location>
        <begin position="1"/>
        <end position="15"/>
    </location>
</feature>
<dbReference type="Proteomes" id="UP001446871">
    <property type="component" value="Unassembled WGS sequence"/>
</dbReference>
<dbReference type="Pfam" id="PF12505">
    <property type="entry name" value="DUF3712"/>
    <property type="match status" value="1"/>
</dbReference>
<sequence length="353" mass="37623">MAMSDKAEVSHHDSRNGSVSEAGPAGQKSKGSKRHCKRFWWIYLALLVVIVVIVVPCIILVAVPKMAQSRLDNASLNIDSVVISQVQKDSFNMAINSTVLADNSVHATIRAFDGTMSLLPNKDGAAPVAFAKFQFPEIATSAAVVVNISQKVAVGDTNSLVAFNEALLSQESVHVRVEGDTHIRVSGIARDYPVTFRKDVELKAFNGFAGLSVSNISVTLASFNNFNGTTRIPNPTVFTFELGNTTWNNYLDGGANVGTAYIDNLAMRPGNNDFFIWADIAQMPVLAALGKKPVCESPQGDLTFELSGKTVENNGQSIPWLATALSAHNASITMPVGAAVAKALNASVPCSNN</sequence>